<evidence type="ECO:0000256" key="1">
    <source>
        <dbReference type="SAM" id="MobiDB-lite"/>
    </source>
</evidence>
<sequence length="237" mass="26337">MEVSRKLFLLISLTISLVASNVTGERESMQKDSFGDNQNGKIYGNQPNSPKAYNLMSQYGNRYKQLDMLTKGKGIISQTGEKKLRSILPLGKEGATFSDLKTSDDKISYREGVKTPFKDCYYPIGESGGRDDVSETGIYINLGISSSFKCPPCVCTVNQLHHIQAHCMGKHLKSVPSTLPKNITYLHMSRNPISYLNISEISEYTDLLSFELTGNSRLVQVSKDCASSWIKPSTTRS</sequence>
<feature type="region of interest" description="Disordered" evidence="1">
    <location>
        <begin position="26"/>
        <end position="48"/>
    </location>
</feature>
<feature type="compositionally biased region" description="Polar residues" evidence="1">
    <location>
        <begin position="35"/>
        <end position="48"/>
    </location>
</feature>
<protein>
    <submittedName>
        <fullName evidence="4">Toll-like receptor e</fullName>
    </submittedName>
</protein>
<dbReference type="PROSITE" id="PS00028">
    <property type="entry name" value="ZINC_FINGER_C2H2_1"/>
    <property type="match status" value="1"/>
</dbReference>
<dbReference type="InterPro" id="IPR013087">
    <property type="entry name" value="Znf_C2H2_type"/>
</dbReference>
<dbReference type="SUPFAM" id="SSF52058">
    <property type="entry name" value="L domain-like"/>
    <property type="match status" value="1"/>
</dbReference>
<proteinExistence type="predicted"/>
<feature type="signal peptide" evidence="2">
    <location>
        <begin position="1"/>
        <end position="24"/>
    </location>
</feature>
<evidence type="ECO:0000313" key="4">
    <source>
        <dbReference type="EMBL" id="GFO33466.1"/>
    </source>
</evidence>
<feature type="chain" id="PRO_5043528543" evidence="2">
    <location>
        <begin position="25"/>
        <end position="237"/>
    </location>
</feature>
<gene>
    <name evidence="4" type="ORF">PoB_005997100</name>
</gene>
<evidence type="ECO:0000259" key="3">
    <source>
        <dbReference type="PROSITE" id="PS00028"/>
    </source>
</evidence>
<dbReference type="Proteomes" id="UP000735302">
    <property type="component" value="Unassembled WGS sequence"/>
</dbReference>
<feature type="domain" description="C2H2-type" evidence="3">
    <location>
        <begin position="150"/>
        <end position="171"/>
    </location>
</feature>
<accession>A0AAV4CNM9</accession>
<keyword evidence="4" id="KW-0675">Receptor</keyword>
<evidence type="ECO:0000313" key="5">
    <source>
        <dbReference type="Proteomes" id="UP000735302"/>
    </source>
</evidence>
<dbReference type="EMBL" id="BLXT01006771">
    <property type="protein sequence ID" value="GFO33466.1"/>
    <property type="molecule type" value="Genomic_DNA"/>
</dbReference>
<evidence type="ECO:0000256" key="2">
    <source>
        <dbReference type="SAM" id="SignalP"/>
    </source>
</evidence>
<dbReference type="AlphaFoldDB" id="A0AAV4CNM9"/>
<keyword evidence="2" id="KW-0732">Signal</keyword>
<keyword evidence="5" id="KW-1185">Reference proteome</keyword>
<comment type="caution">
    <text evidence="4">The sequence shown here is derived from an EMBL/GenBank/DDBJ whole genome shotgun (WGS) entry which is preliminary data.</text>
</comment>
<dbReference type="InterPro" id="IPR032675">
    <property type="entry name" value="LRR_dom_sf"/>
</dbReference>
<organism evidence="4 5">
    <name type="scientific">Plakobranchus ocellatus</name>
    <dbReference type="NCBI Taxonomy" id="259542"/>
    <lineage>
        <taxon>Eukaryota</taxon>
        <taxon>Metazoa</taxon>
        <taxon>Spiralia</taxon>
        <taxon>Lophotrochozoa</taxon>
        <taxon>Mollusca</taxon>
        <taxon>Gastropoda</taxon>
        <taxon>Heterobranchia</taxon>
        <taxon>Euthyneura</taxon>
        <taxon>Panpulmonata</taxon>
        <taxon>Sacoglossa</taxon>
        <taxon>Placobranchoidea</taxon>
        <taxon>Plakobranchidae</taxon>
        <taxon>Plakobranchus</taxon>
    </lineage>
</organism>
<dbReference type="Gene3D" id="3.80.10.10">
    <property type="entry name" value="Ribonuclease Inhibitor"/>
    <property type="match status" value="1"/>
</dbReference>
<name>A0AAV4CNM9_9GAST</name>
<reference evidence="4 5" key="1">
    <citation type="journal article" date="2021" name="Elife">
        <title>Chloroplast acquisition without the gene transfer in kleptoplastic sea slugs, Plakobranchus ocellatus.</title>
        <authorList>
            <person name="Maeda T."/>
            <person name="Takahashi S."/>
            <person name="Yoshida T."/>
            <person name="Shimamura S."/>
            <person name="Takaki Y."/>
            <person name="Nagai Y."/>
            <person name="Toyoda A."/>
            <person name="Suzuki Y."/>
            <person name="Arimoto A."/>
            <person name="Ishii H."/>
            <person name="Satoh N."/>
            <person name="Nishiyama T."/>
            <person name="Hasebe M."/>
            <person name="Maruyama T."/>
            <person name="Minagawa J."/>
            <person name="Obokata J."/>
            <person name="Shigenobu S."/>
        </authorList>
    </citation>
    <scope>NUCLEOTIDE SEQUENCE [LARGE SCALE GENOMIC DNA]</scope>
</reference>